<reference evidence="3" key="2">
    <citation type="submission" date="2023-05" db="EMBL/GenBank/DDBJ databases">
        <authorList>
            <consortium name="Lawrence Berkeley National Laboratory"/>
            <person name="Steindorff A."/>
            <person name="Hensen N."/>
            <person name="Bonometti L."/>
            <person name="Westerberg I."/>
            <person name="Brannstrom I.O."/>
            <person name="Guillou S."/>
            <person name="Cros-Aarteil S."/>
            <person name="Calhoun S."/>
            <person name="Haridas S."/>
            <person name="Kuo A."/>
            <person name="Mondo S."/>
            <person name="Pangilinan J."/>
            <person name="Riley R."/>
            <person name="Labutti K."/>
            <person name="Andreopoulos B."/>
            <person name="Lipzen A."/>
            <person name="Chen C."/>
            <person name="Yanf M."/>
            <person name="Daum C."/>
            <person name="Ng V."/>
            <person name="Clum A."/>
            <person name="Ohm R."/>
            <person name="Martin F."/>
            <person name="Silar P."/>
            <person name="Natvig D."/>
            <person name="Lalanne C."/>
            <person name="Gautier V."/>
            <person name="Ament-Velasquez S.L."/>
            <person name="Kruys A."/>
            <person name="Hutchinson M.I."/>
            <person name="Powell A.J."/>
            <person name="Barry K."/>
            <person name="Miller A.N."/>
            <person name="Grigoriev I.V."/>
            <person name="Debuchy R."/>
            <person name="Gladieux P."/>
            <person name="Thoren M.H."/>
            <person name="Johannesson H."/>
        </authorList>
    </citation>
    <scope>NUCLEOTIDE SEQUENCE</scope>
    <source>
        <strain evidence="3">PSN293</strain>
    </source>
</reference>
<name>A0AAN7AZH4_9PEZI</name>
<dbReference type="InterPro" id="IPR052895">
    <property type="entry name" value="HetReg/Transcr_Mod"/>
</dbReference>
<keyword evidence="4" id="KW-1185">Reference proteome</keyword>
<dbReference type="EMBL" id="MU858314">
    <property type="protein sequence ID" value="KAK4207171.1"/>
    <property type="molecule type" value="Genomic_DNA"/>
</dbReference>
<dbReference type="Pfam" id="PF26639">
    <property type="entry name" value="Het-6_barrel"/>
    <property type="match status" value="1"/>
</dbReference>
<dbReference type="PANTHER" id="PTHR24148:SF64">
    <property type="entry name" value="HETEROKARYON INCOMPATIBILITY DOMAIN-CONTAINING PROTEIN"/>
    <property type="match status" value="1"/>
</dbReference>
<sequence>MKVFLSPDEGGAFADVEKAPFPYDALPDGRRWQTRVLTLRGGKDMTTIECWLDALDLDDTGLEYEALSYCWGDAEHLTPIYCNGRRFDVTPNLKMALNNLRPEQGERRLWVDAICTNQKDKQECARQVPKMGEIYGRAAMVVVWLGEVWEAYMTAFDIFRYLAGVYDEQTAGREMKLEEMKARVVRLTMEGYPTSMSFKLAFHIVQKLEAVPYFSRMWVLQEIALAQSVTLVAGHQTLPWESFQKAMLVRALYATQDRRLRKVMFRHLDHGALKLVELRMAVAGSRQDRSILTLMNQFRGHKATEAADKVYAILDLTDTDKDDIGLRVDYSLPTAALYTDLAKGILLKASAGGLDLLSVPRVNSKLVSEMPSWVPDWSHDAEGGARPLAATVTRYGSGTFCASGRLVQGQKAMCDFIGSAGHQLLLRGYVVDRIEHPPDHVFPPALPPRPSARSSSSSSAPFQKETSPQEAIVESTSTPAPTADTKQNQDPEKEVRDTRWPEQMSTNTYPPTNEMLGISYLRTICADSFPPLLVNLDSDLYKMLFMALDHWLDQGTGYPHGMWGLLRRLEGGLPEVEFPQLRPGEGIDLCGMMDTMLGRRLMWTRDGYFGAVPAEAREGDAIVLVEGSRVPLVLRSVVKVKGSGEVYGGTDASCCWQLVGDCFMHGAMYGERWDRALCGKIVLV</sequence>
<feature type="compositionally biased region" description="Basic and acidic residues" evidence="1">
    <location>
        <begin position="487"/>
        <end position="500"/>
    </location>
</feature>
<dbReference type="PANTHER" id="PTHR24148">
    <property type="entry name" value="ANKYRIN REPEAT DOMAIN-CONTAINING PROTEIN 39 HOMOLOG-RELATED"/>
    <property type="match status" value="1"/>
</dbReference>
<reference evidence="3" key="1">
    <citation type="journal article" date="2023" name="Mol. Phylogenet. Evol.">
        <title>Genome-scale phylogeny and comparative genomics of the fungal order Sordariales.</title>
        <authorList>
            <person name="Hensen N."/>
            <person name="Bonometti L."/>
            <person name="Westerberg I."/>
            <person name="Brannstrom I.O."/>
            <person name="Guillou S."/>
            <person name="Cros-Aarteil S."/>
            <person name="Calhoun S."/>
            <person name="Haridas S."/>
            <person name="Kuo A."/>
            <person name="Mondo S."/>
            <person name="Pangilinan J."/>
            <person name="Riley R."/>
            <person name="LaButti K."/>
            <person name="Andreopoulos B."/>
            <person name="Lipzen A."/>
            <person name="Chen C."/>
            <person name="Yan M."/>
            <person name="Daum C."/>
            <person name="Ng V."/>
            <person name="Clum A."/>
            <person name="Steindorff A."/>
            <person name="Ohm R.A."/>
            <person name="Martin F."/>
            <person name="Silar P."/>
            <person name="Natvig D.O."/>
            <person name="Lalanne C."/>
            <person name="Gautier V."/>
            <person name="Ament-Velasquez S.L."/>
            <person name="Kruys A."/>
            <person name="Hutchinson M.I."/>
            <person name="Powell A.J."/>
            <person name="Barry K."/>
            <person name="Miller A.N."/>
            <person name="Grigoriev I.V."/>
            <person name="Debuchy R."/>
            <person name="Gladieux P."/>
            <person name="Hiltunen Thoren M."/>
            <person name="Johannesson H."/>
        </authorList>
    </citation>
    <scope>NUCLEOTIDE SEQUENCE</scope>
    <source>
        <strain evidence="3">PSN293</strain>
    </source>
</reference>
<feature type="region of interest" description="Disordered" evidence="1">
    <location>
        <begin position="440"/>
        <end position="508"/>
    </location>
</feature>
<feature type="domain" description="Heterokaryon incompatibility" evidence="2">
    <location>
        <begin position="64"/>
        <end position="222"/>
    </location>
</feature>
<accession>A0AAN7AZH4</accession>
<dbReference type="InterPro" id="IPR010730">
    <property type="entry name" value="HET"/>
</dbReference>
<proteinExistence type="predicted"/>
<dbReference type="Pfam" id="PF06985">
    <property type="entry name" value="HET"/>
    <property type="match status" value="1"/>
</dbReference>
<gene>
    <name evidence="3" type="ORF">QBC37DRAFT_299256</name>
</gene>
<dbReference type="AlphaFoldDB" id="A0AAN7AZH4"/>
<evidence type="ECO:0000259" key="2">
    <source>
        <dbReference type="Pfam" id="PF06985"/>
    </source>
</evidence>
<evidence type="ECO:0000313" key="3">
    <source>
        <dbReference type="EMBL" id="KAK4207171.1"/>
    </source>
</evidence>
<feature type="compositionally biased region" description="Low complexity" evidence="1">
    <location>
        <begin position="451"/>
        <end position="461"/>
    </location>
</feature>
<evidence type="ECO:0000256" key="1">
    <source>
        <dbReference type="SAM" id="MobiDB-lite"/>
    </source>
</evidence>
<protein>
    <submittedName>
        <fullName evidence="3">Heterokaryon incompatibility protein-domain-containing protein</fullName>
    </submittedName>
</protein>
<feature type="compositionally biased region" description="Pro residues" evidence="1">
    <location>
        <begin position="440"/>
        <end position="450"/>
    </location>
</feature>
<evidence type="ECO:0000313" key="4">
    <source>
        <dbReference type="Proteomes" id="UP001301769"/>
    </source>
</evidence>
<dbReference type="Proteomes" id="UP001301769">
    <property type="component" value="Unassembled WGS sequence"/>
</dbReference>
<comment type="caution">
    <text evidence="3">The sequence shown here is derived from an EMBL/GenBank/DDBJ whole genome shotgun (WGS) entry which is preliminary data.</text>
</comment>
<feature type="compositionally biased region" description="Polar residues" evidence="1">
    <location>
        <begin position="464"/>
        <end position="486"/>
    </location>
</feature>
<organism evidence="3 4">
    <name type="scientific">Rhypophila decipiens</name>
    <dbReference type="NCBI Taxonomy" id="261697"/>
    <lineage>
        <taxon>Eukaryota</taxon>
        <taxon>Fungi</taxon>
        <taxon>Dikarya</taxon>
        <taxon>Ascomycota</taxon>
        <taxon>Pezizomycotina</taxon>
        <taxon>Sordariomycetes</taxon>
        <taxon>Sordariomycetidae</taxon>
        <taxon>Sordariales</taxon>
        <taxon>Naviculisporaceae</taxon>
        <taxon>Rhypophila</taxon>
    </lineage>
</organism>